<keyword evidence="2" id="KW-1185">Reference proteome</keyword>
<protein>
    <submittedName>
        <fullName evidence="1">Uncharacterized protein</fullName>
    </submittedName>
</protein>
<evidence type="ECO:0000313" key="1">
    <source>
        <dbReference type="EMBL" id="SDA38009.1"/>
    </source>
</evidence>
<dbReference type="OrthoDB" id="7675395at2"/>
<accession>A0A1G5UWN1</accession>
<sequence>MNTTLKIGLMGLSATLLFSQCAPQKTEEVVEEILVEAKTPTLTLLWETEASLPTNESVLFDEATGTIYVSNIGGMDPQAKDGKGSIAIIDRDGKIVNPVWVGGLNSPKGMAISEGKLYVTDIDELVEIDISTAKVSNKWKVEGAIFLNDVASHEGTVYFTDMNTGKVHAYADGSISMVSEGHASINGIAVAKDGTIYGLDGSGLKMWNADGTASVVNANVTGGDGLIILGDGNFVASRWQGEIWFASADGETKMLDTKSAESNTADIGYNAAEKILYVPTFFKNKVAAYKLDY</sequence>
<proteinExistence type="predicted"/>
<dbReference type="Gene3D" id="2.120.10.30">
    <property type="entry name" value="TolB, C-terminal domain"/>
    <property type="match status" value="1"/>
</dbReference>
<dbReference type="RefSeq" id="WP_092728016.1">
    <property type="nucleotide sequence ID" value="NZ_FMXE01000002.1"/>
</dbReference>
<dbReference type="Proteomes" id="UP000198756">
    <property type="component" value="Unassembled WGS sequence"/>
</dbReference>
<dbReference type="AlphaFoldDB" id="A0A1G5UWN1"/>
<dbReference type="InterPro" id="IPR011042">
    <property type="entry name" value="6-blade_b-propeller_TolB-like"/>
</dbReference>
<evidence type="ECO:0000313" key="2">
    <source>
        <dbReference type="Proteomes" id="UP000198756"/>
    </source>
</evidence>
<dbReference type="STRING" id="279824.SAMN03080617_00131"/>
<organism evidence="1 2">
    <name type="scientific">Algoriphagus alkaliphilus</name>
    <dbReference type="NCBI Taxonomy" id="279824"/>
    <lineage>
        <taxon>Bacteria</taxon>
        <taxon>Pseudomonadati</taxon>
        <taxon>Bacteroidota</taxon>
        <taxon>Cytophagia</taxon>
        <taxon>Cytophagales</taxon>
        <taxon>Cyclobacteriaceae</taxon>
        <taxon>Algoriphagus</taxon>
    </lineage>
</organism>
<gene>
    <name evidence="1" type="ORF">SAMN03080617_00131</name>
</gene>
<reference evidence="2" key="1">
    <citation type="submission" date="2016-10" db="EMBL/GenBank/DDBJ databases">
        <authorList>
            <person name="Varghese N."/>
            <person name="Submissions S."/>
        </authorList>
    </citation>
    <scope>NUCLEOTIDE SEQUENCE [LARGE SCALE GENOMIC DNA]</scope>
    <source>
        <strain evidence="2">DSM 22703</strain>
    </source>
</reference>
<name>A0A1G5UWN1_9BACT</name>
<dbReference type="SUPFAM" id="SSF63829">
    <property type="entry name" value="Calcium-dependent phosphotriesterase"/>
    <property type="match status" value="1"/>
</dbReference>
<dbReference type="EMBL" id="FMXE01000002">
    <property type="protein sequence ID" value="SDA38009.1"/>
    <property type="molecule type" value="Genomic_DNA"/>
</dbReference>